<name>A0A6P4ZMT1_BRABE</name>
<keyword evidence="1" id="KW-1185">Reference proteome</keyword>
<dbReference type="AlphaFoldDB" id="A0A6P4ZMT1"/>
<dbReference type="KEGG" id="bbel:109475994"/>
<gene>
    <name evidence="2" type="primary">LOC109475994</name>
</gene>
<proteinExistence type="predicted"/>
<protein>
    <submittedName>
        <fullName evidence="2">Uncharacterized protein LOC109475994</fullName>
    </submittedName>
</protein>
<dbReference type="OrthoDB" id="10095057at2759"/>
<evidence type="ECO:0000313" key="1">
    <source>
        <dbReference type="Proteomes" id="UP000515135"/>
    </source>
</evidence>
<sequence>MIISAFVMRWRKRSSADPNNTNSNSLHATLHVGVQAMIVCVPAVPNIADNYAKDGLDTNTFSLRRFQSEETTSFTSIEEALSRSTADTALTTQADIHQYSNVDTSGDYGDAESDEKEMMYGIATANSVYEDTKINQSNPTPHYCAVNANSVEMTHSIPRNSFTSTTEDLGVLYRSCPATITDE</sequence>
<organism evidence="1 2">
    <name type="scientific">Branchiostoma belcheri</name>
    <name type="common">Amphioxus</name>
    <dbReference type="NCBI Taxonomy" id="7741"/>
    <lineage>
        <taxon>Eukaryota</taxon>
        <taxon>Metazoa</taxon>
        <taxon>Chordata</taxon>
        <taxon>Cephalochordata</taxon>
        <taxon>Leptocardii</taxon>
        <taxon>Amphioxiformes</taxon>
        <taxon>Branchiostomatidae</taxon>
        <taxon>Branchiostoma</taxon>
    </lineage>
</organism>
<dbReference type="Proteomes" id="UP000515135">
    <property type="component" value="Unplaced"/>
</dbReference>
<reference evidence="2" key="1">
    <citation type="submission" date="2025-08" db="UniProtKB">
        <authorList>
            <consortium name="RefSeq"/>
        </authorList>
    </citation>
    <scope>IDENTIFICATION</scope>
    <source>
        <tissue evidence="2">Gonad</tissue>
    </source>
</reference>
<accession>A0A6P4ZMT1</accession>
<evidence type="ECO:0000313" key="2">
    <source>
        <dbReference type="RefSeq" id="XP_019632362.1"/>
    </source>
</evidence>
<dbReference type="GeneID" id="109475994"/>
<dbReference type="RefSeq" id="XP_019632362.1">
    <property type="nucleotide sequence ID" value="XM_019776803.1"/>
</dbReference>